<feature type="region of interest" description="Disordered" evidence="1">
    <location>
        <begin position="1"/>
        <end position="36"/>
    </location>
</feature>
<keyword evidence="3" id="KW-1185">Reference proteome</keyword>
<protein>
    <submittedName>
        <fullName evidence="2">Uncharacterized protein</fullName>
    </submittedName>
</protein>
<sequence>MSEHTPQHQPPARPVDPDRSGADPTQTDLVAGDPPVPITVWRTARTSADAGRTVGARLAYRLVSAYSRPGDTVVDCTDDHALTTACLAGRRRHHPCWFTDGPNLLIGPASEPAEPNPSEQQQFNDDVPEVSAWFGDDLTDPADPDGSPQATGLLVASWPLDENEATSQVRLACLLAACARLLRPGGCLVLIVAVPAGTTATPEDFSPLAAAAANVGLGYLQHIVAVTADTDTDAFVYHVTDEELLALAEETAGQQWTLTHHRVHADLLVFSPPPAAPSQRRRHREGGDRRG</sequence>
<dbReference type="EMBL" id="LT607754">
    <property type="protein sequence ID" value="SCG77610.1"/>
    <property type="molecule type" value="Genomic_DNA"/>
</dbReference>
<dbReference type="AlphaFoldDB" id="A0A1C5K4B4"/>
<evidence type="ECO:0000313" key="2">
    <source>
        <dbReference type="EMBL" id="SCG77610.1"/>
    </source>
</evidence>
<evidence type="ECO:0000313" key="3">
    <source>
        <dbReference type="Proteomes" id="UP000198221"/>
    </source>
</evidence>
<dbReference type="SUPFAM" id="SSF53335">
    <property type="entry name" value="S-adenosyl-L-methionine-dependent methyltransferases"/>
    <property type="match status" value="1"/>
</dbReference>
<organism evidence="2 3">
    <name type="scientific">Micromonospora inositola</name>
    <dbReference type="NCBI Taxonomy" id="47865"/>
    <lineage>
        <taxon>Bacteria</taxon>
        <taxon>Bacillati</taxon>
        <taxon>Actinomycetota</taxon>
        <taxon>Actinomycetes</taxon>
        <taxon>Micromonosporales</taxon>
        <taxon>Micromonosporaceae</taxon>
        <taxon>Micromonospora</taxon>
    </lineage>
</organism>
<evidence type="ECO:0000256" key="1">
    <source>
        <dbReference type="SAM" id="MobiDB-lite"/>
    </source>
</evidence>
<proteinExistence type="predicted"/>
<name>A0A1C5K4B4_9ACTN</name>
<accession>A0A1C5K4B4</accession>
<feature type="region of interest" description="Disordered" evidence="1">
    <location>
        <begin position="271"/>
        <end position="291"/>
    </location>
</feature>
<reference evidence="3" key="1">
    <citation type="submission" date="2016-06" db="EMBL/GenBank/DDBJ databases">
        <authorList>
            <person name="Varghese N."/>
            <person name="Submissions Spin"/>
        </authorList>
    </citation>
    <scope>NUCLEOTIDE SEQUENCE [LARGE SCALE GENOMIC DNA]</scope>
    <source>
        <strain evidence="3">DSM 43819</strain>
    </source>
</reference>
<gene>
    <name evidence="2" type="ORF">GA0070613_6323</name>
</gene>
<dbReference type="OrthoDB" id="3352107at2"/>
<dbReference type="Proteomes" id="UP000198221">
    <property type="component" value="Chromosome I"/>
</dbReference>
<dbReference type="RefSeq" id="WP_089015512.1">
    <property type="nucleotide sequence ID" value="NZ_LT607754.1"/>
</dbReference>
<dbReference type="InterPro" id="IPR029063">
    <property type="entry name" value="SAM-dependent_MTases_sf"/>
</dbReference>